<reference evidence="3 4" key="1">
    <citation type="journal article" date="2020" name="Cell">
        <title>Large-Scale Comparative Analyses of Tick Genomes Elucidate Their Genetic Diversity and Vector Capacities.</title>
        <authorList>
            <consortium name="Tick Genome and Microbiome Consortium (TIGMIC)"/>
            <person name="Jia N."/>
            <person name="Wang J."/>
            <person name="Shi W."/>
            <person name="Du L."/>
            <person name="Sun Y."/>
            <person name="Zhan W."/>
            <person name="Jiang J.F."/>
            <person name="Wang Q."/>
            <person name="Zhang B."/>
            <person name="Ji P."/>
            <person name="Bell-Sakyi L."/>
            <person name="Cui X.M."/>
            <person name="Yuan T.T."/>
            <person name="Jiang B.G."/>
            <person name="Yang W.F."/>
            <person name="Lam T.T."/>
            <person name="Chang Q.C."/>
            <person name="Ding S.J."/>
            <person name="Wang X.J."/>
            <person name="Zhu J.G."/>
            <person name="Ruan X.D."/>
            <person name="Zhao L."/>
            <person name="Wei J.T."/>
            <person name="Ye R.Z."/>
            <person name="Que T.C."/>
            <person name="Du C.H."/>
            <person name="Zhou Y.H."/>
            <person name="Cheng J.X."/>
            <person name="Dai P.F."/>
            <person name="Guo W.B."/>
            <person name="Han X.H."/>
            <person name="Huang E.J."/>
            <person name="Li L.F."/>
            <person name="Wei W."/>
            <person name="Gao Y.C."/>
            <person name="Liu J.Z."/>
            <person name="Shao H.Z."/>
            <person name="Wang X."/>
            <person name="Wang C.C."/>
            <person name="Yang T.C."/>
            <person name="Huo Q.B."/>
            <person name="Li W."/>
            <person name="Chen H.Y."/>
            <person name="Chen S.E."/>
            <person name="Zhou L.G."/>
            <person name="Ni X.B."/>
            <person name="Tian J.H."/>
            <person name="Sheng Y."/>
            <person name="Liu T."/>
            <person name="Pan Y.S."/>
            <person name="Xia L.Y."/>
            <person name="Li J."/>
            <person name="Zhao F."/>
            <person name="Cao W.C."/>
        </authorList>
    </citation>
    <scope>NUCLEOTIDE SEQUENCE [LARGE SCALE GENOMIC DNA]</scope>
    <source>
        <strain evidence="3">HaeL-2018</strain>
    </source>
</reference>
<dbReference type="AlphaFoldDB" id="A0A9J6G1I8"/>
<dbReference type="PANTHER" id="PTHR13318:SF95">
    <property type="entry name" value="F-BOX PROTEIN YLR352W"/>
    <property type="match status" value="1"/>
</dbReference>
<gene>
    <name evidence="3" type="ORF">HPB48_006986</name>
</gene>
<protein>
    <recommendedName>
        <fullName evidence="2">F-box domain-containing protein</fullName>
    </recommendedName>
</protein>
<dbReference type="Pfam" id="PF12937">
    <property type="entry name" value="F-box-like"/>
    <property type="match status" value="1"/>
</dbReference>
<dbReference type="InterPro" id="IPR036047">
    <property type="entry name" value="F-box-like_dom_sf"/>
</dbReference>
<evidence type="ECO:0000313" key="4">
    <source>
        <dbReference type="Proteomes" id="UP000821853"/>
    </source>
</evidence>
<dbReference type="SMART" id="SM00256">
    <property type="entry name" value="FBOX"/>
    <property type="match status" value="1"/>
</dbReference>
<evidence type="ECO:0000313" key="3">
    <source>
        <dbReference type="EMBL" id="KAH9372294.1"/>
    </source>
</evidence>
<keyword evidence="4" id="KW-1185">Reference proteome</keyword>
<dbReference type="InterPro" id="IPR001810">
    <property type="entry name" value="F-box_dom"/>
</dbReference>
<dbReference type="SUPFAM" id="SSF81383">
    <property type="entry name" value="F-box domain"/>
    <property type="match status" value="1"/>
</dbReference>
<evidence type="ECO:0000259" key="2">
    <source>
        <dbReference type="SMART" id="SM00256"/>
    </source>
</evidence>
<dbReference type="GO" id="GO:0031146">
    <property type="term" value="P:SCF-dependent proteasomal ubiquitin-dependent protein catabolic process"/>
    <property type="evidence" value="ECO:0007669"/>
    <property type="project" value="TreeGrafter"/>
</dbReference>
<comment type="caution">
    <text evidence="3">The sequence shown here is derived from an EMBL/GenBank/DDBJ whole genome shotgun (WGS) entry which is preliminary data.</text>
</comment>
<dbReference type="VEuPathDB" id="VectorBase:HLOH_042915"/>
<dbReference type="Gene3D" id="1.20.1280.50">
    <property type="match status" value="1"/>
</dbReference>
<organism evidence="3 4">
    <name type="scientific">Haemaphysalis longicornis</name>
    <name type="common">Bush tick</name>
    <dbReference type="NCBI Taxonomy" id="44386"/>
    <lineage>
        <taxon>Eukaryota</taxon>
        <taxon>Metazoa</taxon>
        <taxon>Ecdysozoa</taxon>
        <taxon>Arthropoda</taxon>
        <taxon>Chelicerata</taxon>
        <taxon>Arachnida</taxon>
        <taxon>Acari</taxon>
        <taxon>Parasitiformes</taxon>
        <taxon>Ixodida</taxon>
        <taxon>Ixodoidea</taxon>
        <taxon>Ixodidae</taxon>
        <taxon>Haemaphysalinae</taxon>
        <taxon>Haemaphysalis</taxon>
    </lineage>
</organism>
<dbReference type="OrthoDB" id="2585512at2759"/>
<accession>A0A9J6G1I8</accession>
<name>A0A9J6G1I8_HAELO</name>
<dbReference type="PANTHER" id="PTHR13318">
    <property type="entry name" value="PARTNER OF PAIRED, ISOFORM B-RELATED"/>
    <property type="match status" value="1"/>
</dbReference>
<dbReference type="SUPFAM" id="SSF52047">
    <property type="entry name" value="RNI-like"/>
    <property type="match status" value="1"/>
</dbReference>
<keyword evidence="1" id="KW-0833">Ubl conjugation pathway</keyword>
<dbReference type="InterPro" id="IPR032675">
    <property type="entry name" value="LRR_dom_sf"/>
</dbReference>
<dbReference type="SMART" id="SM00367">
    <property type="entry name" value="LRR_CC"/>
    <property type="match status" value="9"/>
</dbReference>
<dbReference type="Pfam" id="PF13516">
    <property type="entry name" value="LRR_6"/>
    <property type="match status" value="1"/>
</dbReference>
<sequence>MGGIISLSRFNGGSRLVGPGSLQATEPSVSIRNPDIIRLIFNQLEQDDRVSAAQVCGAWRSAADDPRIWSDVEVLLSLSHSPGTPVLQSLRRRGVERVKVANPADELTLLASLLENLPCLKSLDLSHCRNLTDERVGKTFGPRLCTSLRSLNLSWCSKVTDDAVECITRQLPNLEVLYLTGCGSVGDRGMWLIGTRLRNLKVLEVRACDISNAGLKHIAGFTEDGQFSDEMGVTQLEQLNLRFCLRVTDAGLESISLGMGHLVSLDLRRCGGVTDEGVGHVAKIATLRRLILHRCILITGQGIRHLASRPFSLDELDVGSCRRIGKGITSIFKGAGIIGVTKLYAHSCSGVSDKVLGTLARTFLRITELDISECGLITCHGIAALSTYMRELRRISLHSCHKLTDRALSYLSRMPSLRTVSLKNCRQITGQDFSPASGDHTQANFTELDLGYTGVGDSGLCYITEVTKIRGLSPTIFGSPTFKTLRPTS</sequence>
<dbReference type="GO" id="GO:0019005">
    <property type="term" value="C:SCF ubiquitin ligase complex"/>
    <property type="evidence" value="ECO:0007669"/>
    <property type="project" value="TreeGrafter"/>
</dbReference>
<dbReference type="Proteomes" id="UP000821853">
    <property type="component" value="Chromosome 4"/>
</dbReference>
<dbReference type="Pfam" id="PF25372">
    <property type="entry name" value="DUF7885"/>
    <property type="match status" value="1"/>
</dbReference>
<dbReference type="InterPro" id="IPR057207">
    <property type="entry name" value="FBXL15_LRR"/>
</dbReference>
<dbReference type="Gene3D" id="3.80.10.10">
    <property type="entry name" value="Ribonuclease Inhibitor"/>
    <property type="match status" value="4"/>
</dbReference>
<dbReference type="InterPro" id="IPR006553">
    <property type="entry name" value="Leu-rich_rpt_Cys-con_subtyp"/>
</dbReference>
<evidence type="ECO:0000256" key="1">
    <source>
        <dbReference type="ARBA" id="ARBA00022786"/>
    </source>
</evidence>
<feature type="domain" description="F-box" evidence="2">
    <location>
        <begin position="33"/>
        <end position="72"/>
    </location>
</feature>
<dbReference type="InterPro" id="IPR001611">
    <property type="entry name" value="Leu-rich_rpt"/>
</dbReference>
<proteinExistence type="predicted"/>
<dbReference type="EMBL" id="JABSTR010000006">
    <property type="protein sequence ID" value="KAH9372294.1"/>
    <property type="molecule type" value="Genomic_DNA"/>
</dbReference>